<dbReference type="GO" id="GO:0030968">
    <property type="term" value="P:endoplasmic reticulum unfolded protein response"/>
    <property type="evidence" value="ECO:0007669"/>
    <property type="project" value="TreeGrafter"/>
</dbReference>
<organism evidence="2 3">
    <name type="scientific">Mucor velutinosus</name>
    <dbReference type="NCBI Taxonomy" id="708070"/>
    <lineage>
        <taxon>Eukaryota</taxon>
        <taxon>Fungi</taxon>
        <taxon>Fungi incertae sedis</taxon>
        <taxon>Mucoromycota</taxon>
        <taxon>Mucoromycotina</taxon>
        <taxon>Mucoromycetes</taxon>
        <taxon>Mucorales</taxon>
        <taxon>Mucorineae</taxon>
        <taxon>Mucoraceae</taxon>
        <taxon>Mucor</taxon>
    </lineage>
</organism>
<dbReference type="GO" id="GO:0008654">
    <property type="term" value="P:phospholipid biosynthetic process"/>
    <property type="evidence" value="ECO:0007669"/>
    <property type="project" value="TreeGrafter"/>
</dbReference>
<dbReference type="GO" id="GO:0003714">
    <property type="term" value="F:transcription corepressor activity"/>
    <property type="evidence" value="ECO:0007669"/>
    <property type="project" value="InterPro"/>
</dbReference>
<dbReference type="GeneID" id="89954420"/>
<evidence type="ECO:0000313" key="2">
    <source>
        <dbReference type="EMBL" id="KAK4515780.1"/>
    </source>
</evidence>
<protein>
    <submittedName>
        <fullName evidence="2">Uncharacterized protein</fullName>
    </submittedName>
</protein>
<accession>A0AAN7HTB5</accession>
<name>A0AAN7HTB5_9FUNG</name>
<proteinExistence type="predicted"/>
<keyword evidence="3" id="KW-1185">Reference proteome</keyword>
<dbReference type="AlphaFoldDB" id="A0AAN7HTB5"/>
<feature type="region of interest" description="Disordered" evidence="1">
    <location>
        <begin position="108"/>
        <end position="162"/>
    </location>
</feature>
<evidence type="ECO:0000313" key="3">
    <source>
        <dbReference type="Proteomes" id="UP001304243"/>
    </source>
</evidence>
<comment type="caution">
    <text evidence="2">The sequence shown here is derived from an EMBL/GenBank/DDBJ whole genome shotgun (WGS) entry which is preliminary data.</text>
</comment>
<dbReference type="PANTHER" id="PTHR38406">
    <property type="entry name" value="TRANSCRIPTIONAL REPRESSOR OPI1"/>
    <property type="match status" value="1"/>
</dbReference>
<dbReference type="InterPro" id="IPR013927">
    <property type="entry name" value="TF_Opi1_Ccg-8"/>
</dbReference>
<dbReference type="Proteomes" id="UP001304243">
    <property type="component" value="Unassembled WGS sequence"/>
</dbReference>
<dbReference type="EMBL" id="JASEJX010000014">
    <property type="protein sequence ID" value="KAK4515780.1"/>
    <property type="molecule type" value="Genomic_DNA"/>
</dbReference>
<dbReference type="GO" id="GO:0005783">
    <property type="term" value="C:endoplasmic reticulum"/>
    <property type="evidence" value="ECO:0007669"/>
    <property type="project" value="TreeGrafter"/>
</dbReference>
<dbReference type="Pfam" id="PF08618">
    <property type="entry name" value="Opi1"/>
    <property type="match status" value="1"/>
</dbReference>
<dbReference type="RefSeq" id="XP_064682446.1">
    <property type="nucleotide sequence ID" value="XM_064829944.1"/>
</dbReference>
<dbReference type="GO" id="GO:0005634">
    <property type="term" value="C:nucleus"/>
    <property type="evidence" value="ECO:0007669"/>
    <property type="project" value="TreeGrafter"/>
</dbReference>
<evidence type="ECO:0000256" key="1">
    <source>
        <dbReference type="SAM" id="MobiDB-lite"/>
    </source>
</evidence>
<sequence>MTQQSSAMSITQLCHMNEPEDSNVTLESAANDTPNNQEHFIRRLPLVHTALKAYENSSSVVKYGAEMIESYAGPIYDKLGYDRKLKEDASEDDETTAATTALARASLYDHQPLMHQRSTATGRRSVMEEDRKSRSAASRSTSPHRPYTLQRPSSNSSNSKSRWQQIVLHAGSAAGTTAAVISEESMKCLRYCLSWLQYAMQHIDQQMNLLRSFLVSLATGSSNAATTAKRDVAIVDEKSNTLAKIKKEIVDTLRKVVEVVSKYAGSGLPEQAKASVRAFILQLPSRWAILNNTRQTSPSNSPHVGPVADSQQQPLHETSIKLLDFGGESIEMLNSVSIVFSDTIERAELWIKRLKVVGVNSTVAATSSMDTN</sequence>
<gene>
    <name evidence="2" type="ORF">ATC70_010734</name>
</gene>
<dbReference type="GO" id="GO:0006357">
    <property type="term" value="P:regulation of transcription by RNA polymerase II"/>
    <property type="evidence" value="ECO:0007669"/>
    <property type="project" value="TreeGrafter"/>
</dbReference>
<reference evidence="2 3" key="1">
    <citation type="submission" date="2022-11" db="EMBL/GenBank/DDBJ databases">
        <title>Mucor velutinosus strain NIH1002 WGS.</title>
        <authorList>
            <person name="Subramanian P."/>
            <person name="Mullikin J.C."/>
            <person name="Segre J.A."/>
            <person name="Zelazny A.M."/>
        </authorList>
    </citation>
    <scope>NUCLEOTIDE SEQUENCE [LARGE SCALE GENOMIC DNA]</scope>
    <source>
        <strain evidence="2 3">NIH1002</strain>
    </source>
</reference>
<dbReference type="PANTHER" id="PTHR38406:SF1">
    <property type="entry name" value="TRANSCRIPTIONAL REPRESSOR OPI1"/>
    <property type="match status" value="1"/>
</dbReference>